<keyword evidence="1" id="KW-0472">Membrane</keyword>
<dbReference type="InterPro" id="IPR047798">
    <property type="entry name" value="BPSS1780-like"/>
</dbReference>
<dbReference type="EMBL" id="AP025730">
    <property type="protein sequence ID" value="BDI04482.1"/>
    <property type="molecule type" value="Genomic_DNA"/>
</dbReference>
<evidence type="ECO:0000313" key="2">
    <source>
        <dbReference type="EMBL" id="BDI04482.1"/>
    </source>
</evidence>
<proteinExistence type="predicted"/>
<keyword evidence="1" id="KW-1133">Transmembrane helix</keyword>
<feature type="transmembrane region" description="Helical" evidence="1">
    <location>
        <begin position="202"/>
        <end position="228"/>
    </location>
</feature>
<dbReference type="NCBIfam" id="NF041043">
    <property type="entry name" value="BPSS1780_fam"/>
    <property type="match status" value="1"/>
</dbReference>
<evidence type="ECO:0008006" key="4">
    <source>
        <dbReference type="Google" id="ProtNLM"/>
    </source>
</evidence>
<feature type="transmembrane region" description="Helical" evidence="1">
    <location>
        <begin position="140"/>
        <end position="161"/>
    </location>
</feature>
<feature type="transmembrane region" description="Helical" evidence="1">
    <location>
        <begin position="44"/>
        <end position="64"/>
    </location>
</feature>
<keyword evidence="3" id="KW-1185">Reference proteome</keyword>
<feature type="transmembrane region" description="Helical" evidence="1">
    <location>
        <begin position="21"/>
        <end position="38"/>
    </location>
</feature>
<name>A0ABN6PLR1_9BURK</name>
<gene>
    <name evidence="2" type="ORF">CATMQ487_14520</name>
</gene>
<accession>A0ABN6PLR1</accession>
<protein>
    <recommendedName>
        <fullName evidence="4">Transmembrane protein</fullName>
    </recommendedName>
</protein>
<evidence type="ECO:0000256" key="1">
    <source>
        <dbReference type="SAM" id="Phobius"/>
    </source>
</evidence>
<dbReference type="Proteomes" id="UP001057498">
    <property type="component" value="Chromosome"/>
</dbReference>
<sequence length="261" mass="27369">MDGMRWMLSGVHWAKSQTFTLLGMMGFMLFGLGLLLALPLVGPLLVGILLPALTAGWVAVVESLKAGRRPTPAVLFAPLGATSRRSMLGLGVAHAAAAALMLWLADLIDPAMHSAWREAMSADVGDDARLAAFQALQNGMLLRMVMTVPVALVFWHAPVILQREGGSIARAVFASAVASLRNLGAFVVYGVAWVVADLMLSLLLGGVLALLGLAAWAMFFAMPVALLFSAAFYASLYASVHGCVEFGDPVSPEPPGVDPAA</sequence>
<evidence type="ECO:0000313" key="3">
    <source>
        <dbReference type="Proteomes" id="UP001057498"/>
    </source>
</evidence>
<feature type="transmembrane region" description="Helical" evidence="1">
    <location>
        <begin position="85"/>
        <end position="105"/>
    </location>
</feature>
<keyword evidence="1" id="KW-0812">Transmembrane</keyword>
<feature type="transmembrane region" description="Helical" evidence="1">
    <location>
        <begin position="173"/>
        <end position="196"/>
    </location>
</feature>
<organism evidence="2 3">
    <name type="scientific">Sphaerotilus microaerophilus</name>
    <dbReference type="NCBI Taxonomy" id="2914710"/>
    <lineage>
        <taxon>Bacteria</taxon>
        <taxon>Pseudomonadati</taxon>
        <taxon>Pseudomonadota</taxon>
        <taxon>Betaproteobacteria</taxon>
        <taxon>Burkholderiales</taxon>
        <taxon>Sphaerotilaceae</taxon>
        <taxon>Sphaerotilus</taxon>
    </lineage>
</organism>
<reference evidence="2" key="1">
    <citation type="submission" date="2022-04" db="EMBL/GenBank/DDBJ databases">
        <title>Whole genome sequence of Sphaerotilus sp. FB-5.</title>
        <authorList>
            <person name="Takeda M."/>
            <person name="Narihara S."/>
            <person name="Akimoto M."/>
            <person name="Akimoto R."/>
            <person name="Nishiyashiki S."/>
            <person name="Murakami T."/>
        </authorList>
    </citation>
    <scope>NUCLEOTIDE SEQUENCE</scope>
    <source>
        <strain evidence="2">FB-5</strain>
    </source>
</reference>